<dbReference type="InterPro" id="IPR018490">
    <property type="entry name" value="cNMP-bd_dom_sf"/>
</dbReference>
<dbReference type="SMART" id="SM00419">
    <property type="entry name" value="HTH_CRP"/>
    <property type="match status" value="1"/>
</dbReference>
<evidence type="ECO:0000256" key="3">
    <source>
        <dbReference type="ARBA" id="ARBA00023163"/>
    </source>
</evidence>
<keyword evidence="1" id="KW-0805">Transcription regulation</keyword>
<keyword evidence="7" id="KW-1185">Reference proteome</keyword>
<feature type="domain" description="Cyclic nucleotide-binding" evidence="4">
    <location>
        <begin position="19"/>
        <end position="123"/>
    </location>
</feature>
<evidence type="ECO:0000313" key="7">
    <source>
        <dbReference type="Proteomes" id="UP000009144"/>
    </source>
</evidence>
<keyword evidence="2" id="KW-0238">DNA-binding</keyword>
<dbReference type="SUPFAM" id="SSF51206">
    <property type="entry name" value="cAMP-binding domain-like"/>
    <property type="match status" value="1"/>
</dbReference>
<dbReference type="GO" id="GO:0005829">
    <property type="term" value="C:cytosol"/>
    <property type="evidence" value="ECO:0007669"/>
    <property type="project" value="TreeGrafter"/>
</dbReference>
<dbReference type="FunFam" id="1.10.10.10:FF:000006">
    <property type="entry name" value="cAMP-activated global transcriptional regulator CRP"/>
    <property type="match status" value="1"/>
</dbReference>
<organism evidence="6 7">
    <name type="scientific">Methylophaga nitratireducenticrescens</name>
    <dbReference type="NCBI Taxonomy" id="754476"/>
    <lineage>
        <taxon>Bacteria</taxon>
        <taxon>Pseudomonadati</taxon>
        <taxon>Pseudomonadota</taxon>
        <taxon>Gammaproteobacteria</taxon>
        <taxon>Thiotrichales</taxon>
        <taxon>Piscirickettsiaceae</taxon>
        <taxon>Methylophaga</taxon>
    </lineage>
</organism>
<dbReference type="Pfam" id="PF00325">
    <property type="entry name" value="Crp"/>
    <property type="match status" value="1"/>
</dbReference>
<dbReference type="PRINTS" id="PR00034">
    <property type="entry name" value="HTHCRP"/>
</dbReference>
<feature type="domain" description="HTH crp-type" evidence="5">
    <location>
        <begin position="160"/>
        <end position="232"/>
    </location>
</feature>
<accession>I1XJC4</accession>
<gene>
    <name evidence="6" type="ordered locus">Q7A_1671</name>
</gene>
<dbReference type="SMART" id="SM00100">
    <property type="entry name" value="cNMP"/>
    <property type="match status" value="1"/>
</dbReference>
<sequence>MGRINHYKNKAGFDDMDYLKHKEREEQLTDFFKHCHSKIYPAKTMLARPGDIPDRLYYIREGSISICVENEEGEELIVAYLNQGDFIGEVGYFHDNINDRMSVVKARTDCRTEEISYQTLKALSKTELKGCYPYLLETLGEQMSKRLLTTTRKATNMAFMDVSGRVEEALRDLAAQPDAMRHEQGRQIKITRQEVSRIVGCSREMVGRVLKELQERGILWAHGKTMVLFDENHRGVNASIKKVG</sequence>
<name>I1XJC4_METNJ</name>
<dbReference type="InterPro" id="IPR000595">
    <property type="entry name" value="cNMP-bd_dom"/>
</dbReference>
<dbReference type="PANTHER" id="PTHR24567">
    <property type="entry name" value="CRP FAMILY TRANSCRIPTIONAL REGULATORY PROTEIN"/>
    <property type="match status" value="1"/>
</dbReference>
<dbReference type="PATRIC" id="fig|754476.3.peg.1650"/>
<dbReference type="Gene3D" id="1.10.10.10">
    <property type="entry name" value="Winged helix-like DNA-binding domain superfamily/Winged helix DNA-binding domain"/>
    <property type="match status" value="1"/>
</dbReference>
<dbReference type="GO" id="GO:0003700">
    <property type="term" value="F:DNA-binding transcription factor activity"/>
    <property type="evidence" value="ECO:0007669"/>
    <property type="project" value="TreeGrafter"/>
</dbReference>
<dbReference type="InterPro" id="IPR036390">
    <property type="entry name" value="WH_DNA-bd_sf"/>
</dbReference>
<dbReference type="HOGENOM" id="CLU_075053_3_5_6"/>
<protein>
    <submittedName>
        <fullName evidence="6">Cyclic AMP receptor protein</fullName>
    </submittedName>
</protein>
<dbReference type="InterPro" id="IPR012318">
    <property type="entry name" value="HTH_CRP"/>
</dbReference>
<dbReference type="PROSITE" id="PS50042">
    <property type="entry name" value="CNMP_BINDING_3"/>
    <property type="match status" value="1"/>
</dbReference>
<evidence type="ECO:0000259" key="4">
    <source>
        <dbReference type="PROSITE" id="PS50042"/>
    </source>
</evidence>
<dbReference type="CDD" id="cd00038">
    <property type="entry name" value="CAP_ED"/>
    <property type="match status" value="1"/>
</dbReference>
<dbReference type="Pfam" id="PF00027">
    <property type="entry name" value="cNMP_binding"/>
    <property type="match status" value="1"/>
</dbReference>
<dbReference type="AlphaFoldDB" id="I1XJC4"/>
<evidence type="ECO:0000256" key="1">
    <source>
        <dbReference type="ARBA" id="ARBA00023015"/>
    </source>
</evidence>
<dbReference type="EMBL" id="CP003390">
    <property type="protein sequence ID" value="AFI84493.1"/>
    <property type="molecule type" value="Genomic_DNA"/>
</dbReference>
<reference evidence="6 7" key="2">
    <citation type="journal article" date="2013" name="Int. J. Syst. Evol. Microbiol.">
        <title>Methylophaga nitratireducenticrescens sp. nov. and Methylophaga frappieri sp. nov., isolated from the biofilm of the methanol-fed denitrification system treating the seawater at the Montreal Biodome.</title>
        <authorList>
            <person name="Villeneuve C."/>
            <person name="Martineau C."/>
            <person name="Mauffrey F."/>
            <person name="Villemur R."/>
        </authorList>
    </citation>
    <scope>NUCLEOTIDE SEQUENCE [LARGE SCALE GENOMIC DNA]</scope>
    <source>
        <strain evidence="6 7">JAM1</strain>
    </source>
</reference>
<dbReference type="PROSITE" id="PS51063">
    <property type="entry name" value="HTH_CRP_2"/>
    <property type="match status" value="1"/>
</dbReference>
<reference evidence="6 7" key="1">
    <citation type="journal article" date="2012" name="J. Bacteriol.">
        <title>Complete genome sequences of Methylophaga sp. strain JAM1 and Methylophaga sp. strain JAM7.</title>
        <authorList>
            <person name="Villeneuve C."/>
            <person name="Martineau C."/>
            <person name="Mauffrey F."/>
            <person name="Villemur R."/>
        </authorList>
    </citation>
    <scope>NUCLEOTIDE SEQUENCE [LARGE SCALE GENOMIC DNA]</scope>
    <source>
        <strain evidence="6 7">JAM1</strain>
    </source>
</reference>
<evidence type="ECO:0000259" key="5">
    <source>
        <dbReference type="PROSITE" id="PS51063"/>
    </source>
</evidence>
<dbReference type="KEGG" id="mej:Q7A_1671"/>
<evidence type="ECO:0000256" key="2">
    <source>
        <dbReference type="ARBA" id="ARBA00023125"/>
    </source>
</evidence>
<dbReference type="Gene3D" id="2.60.120.10">
    <property type="entry name" value="Jelly Rolls"/>
    <property type="match status" value="1"/>
</dbReference>
<dbReference type="eggNOG" id="COG0664">
    <property type="taxonomic scope" value="Bacteria"/>
</dbReference>
<dbReference type="InterPro" id="IPR050397">
    <property type="entry name" value="Env_Response_Regulators"/>
</dbReference>
<dbReference type="NCBIfam" id="NF008732">
    <property type="entry name" value="PRK11753.1"/>
    <property type="match status" value="1"/>
</dbReference>
<dbReference type="InterPro" id="IPR014710">
    <property type="entry name" value="RmlC-like_jellyroll"/>
</dbReference>
<dbReference type="STRING" id="754476.Q7A_1671"/>
<dbReference type="SUPFAM" id="SSF46785">
    <property type="entry name" value="Winged helix' DNA-binding domain"/>
    <property type="match status" value="1"/>
</dbReference>
<keyword evidence="6" id="KW-0675">Receptor</keyword>
<dbReference type="Proteomes" id="UP000009144">
    <property type="component" value="Chromosome"/>
</dbReference>
<dbReference type="InterPro" id="IPR036388">
    <property type="entry name" value="WH-like_DNA-bd_sf"/>
</dbReference>
<dbReference type="GO" id="GO:0003677">
    <property type="term" value="F:DNA binding"/>
    <property type="evidence" value="ECO:0007669"/>
    <property type="project" value="UniProtKB-KW"/>
</dbReference>
<dbReference type="PANTHER" id="PTHR24567:SF68">
    <property type="entry name" value="DNA-BINDING TRANSCRIPTIONAL DUAL REGULATOR CRP"/>
    <property type="match status" value="1"/>
</dbReference>
<proteinExistence type="predicted"/>
<keyword evidence="3" id="KW-0804">Transcription</keyword>
<evidence type="ECO:0000313" key="6">
    <source>
        <dbReference type="EMBL" id="AFI84493.1"/>
    </source>
</evidence>